<keyword evidence="1" id="KW-0732">Signal</keyword>
<organism evidence="2 3">
    <name type="scientific">Pedobacter metabolipauper</name>
    <dbReference type="NCBI Taxonomy" id="425513"/>
    <lineage>
        <taxon>Bacteria</taxon>
        <taxon>Pseudomonadati</taxon>
        <taxon>Bacteroidota</taxon>
        <taxon>Sphingobacteriia</taxon>
        <taxon>Sphingobacteriales</taxon>
        <taxon>Sphingobacteriaceae</taxon>
        <taxon>Pedobacter</taxon>
    </lineage>
</organism>
<name>A0A4R6T070_9SPHI</name>
<feature type="signal peptide" evidence="1">
    <location>
        <begin position="1"/>
        <end position="27"/>
    </location>
</feature>
<dbReference type="EMBL" id="SNYC01000003">
    <property type="protein sequence ID" value="TDQ11757.1"/>
    <property type="molecule type" value="Genomic_DNA"/>
</dbReference>
<accession>A0A4R6T070</accession>
<dbReference type="Proteomes" id="UP000295620">
    <property type="component" value="Unassembled WGS sequence"/>
</dbReference>
<evidence type="ECO:0000313" key="3">
    <source>
        <dbReference type="Proteomes" id="UP000295620"/>
    </source>
</evidence>
<sequence length="78" mass="7952">MKNLIKSMALMLSVGFLSVAFIAPTSAKVEAEAARCSPTVCTTTSGIGICCLVATDGMSCSPCGAFDPPTPPKTPELN</sequence>
<comment type="caution">
    <text evidence="2">The sequence shown here is derived from an EMBL/GenBank/DDBJ whole genome shotgun (WGS) entry which is preliminary data.</text>
</comment>
<keyword evidence="3" id="KW-1185">Reference proteome</keyword>
<evidence type="ECO:0000256" key="1">
    <source>
        <dbReference type="SAM" id="SignalP"/>
    </source>
</evidence>
<proteinExistence type="predicted"/>
<evidence type="ECO:0000313" key="2">
    <source>
        <dbReference type="EMBL" id="TDQ11757.1"/>
    </source>
</evidence>
<feature type="chain" id="PRO_5020381045" evidence="1">
    <location>
        <begin position="28"/>
        <end position="78"/>
    </location>
</feature>
<dbReference type="AlphaFoldDB" id="A0A4R6T070"/>
<gene>
    <name evidence="2" type="ORF">ATK78_0885</name>
</gene>
<reference evidence="2 3" key="1">
    <citation type="submission" date="2019-03" db="EMBL/GenBank/DDBJ databases">
        <title>Genomic Encyclopedia of Archaeal and Bacterial Type Strains, Phase II (KMG-II): from individual species to whole genera.</title>
        <authorList>
            <person name="Goeker M."/>
        </authorList>
    </citation>
    <scope>NUCLEOTIDE SEQUENCE [LARGE SCALE GENOMIC DNA]</scope>
    <source>
        <strain evidence="2 3">DSM 19035</strain>
    </source>
</reference>
<protein>
    <submittedName>
        <fullName evidence="2">Uncharacterized protein</fullName>
    </submittedName>
</protein>